<organism evidence="2 3">
    <name type="scientific">Citrifermentans bemidjiense (strain ATCC BAA-1014 / DSM 16622 / JCM 12645 / Bem)</name>
    <name type="common">Geobacter bemidjiensis</name>
    <dbReference type="NCBI Taxonomy" id="404380"/>
    <lineage>
        <taxon>Bacteria</taxon>
        <taxon>Pseudomonadati</taxon>
        <taxon>Thermodesulfobacteriota</taxon>
        <taxon>Desulfuromonadia</taxon>
        <taxon>Geobacterales</taxon>
        <taxon>Geobacteraceae</taxon>
        <taxon>Citrifermentans</taxon>
    </lineage>
</organism>
<dbReference type="STRING" id="404380.Gbem_2343"/>
<proteinExistence type="predicted"/>
<reference evidence="2 3" key="1">
    <citation type="submission" date="2008-07" db="EMBL/GenBank/DDBJ databases">
        <title>Complete sequence of Geobacter bemidjiensis BEM.</title>
        <authorList>
            <consortium name="US DOE Joint Genome Institute"/>
            <person name="Lucas S."/>
            <person name="Copeland A."/>
            <person name="Lapidus A."/>
            <person name="Glavina del Rio T."/>
            <person name="Dalin E."/>
            <person name="Tice H."/>
            <person name="Bruce D."/>
            <person name="Goodwin L."/>
            <person name="Pitluck S."/>
            <person name="Kiss H."/>
            <person name="Brettin T."/>
            <person name="Detter J.C."/>
            <person name="Han C."/>
            <person name="Kuske C.R."/>
            <person name="Schmutz J."/>
            <person name="Larimer F."/>
            <person name="Land M."/>
            <person name="Hauser L."/>
            <person name="Kyrpides N."/>
            <person name="Lykidis A."/>
            <person name="Lovley D."/>
            <person name="Richardson P."/>
        </authorList>
    </citation>
    <scope>NUCLEOTIDE SEQUENCE [LARGE SCALE GENOMIC DNA]</scope>
    <source>
        <strain evidence="3">ATCC BAA-1014 / DSM 16622 / JCM 12645 / Bem</strain>
    </source>
</reference>
<keyword evidence="1" id="KW-0472">Membrane</keyword>
<keyword evidence="1" id="KW-1133">Transmembrane helix</keyword>
<dbReference type="HOGENOM" id="CLU_152473_0_0_7"/>
<accession>B5EF46</accession>
<evidence type="ECO:0000313" key="2">
    <source>
        <dbReference type="EMBL" id="ACH39355.2"/>
    </source>
</evidence>
<evidence type="ECO:0000313" key="3">
    <source>
        <dbReference type="Proteomes" id="UP000008825"/>
    </source>
</evidence>
<dbReference type="OrthoDB" id="5398446at2"/>
<name>B5EF46_CITBB</name>
<keyword evidence="1" id="KW-0812">Transmembrane</keyword>
<dbReference type="AlphaFoldDB" id="B5EF46"/>
<evidence type="ECO:0000256" key="1">
    <source>
        <dbReference type="SAM" id="Phobius"/>
    </source>
</evidence>
<dbReference type="EMBL" id="CP001124">
    <property type="protein sequence ID" value="ACH39355.2"/>
    <property type="molecule type" value="Genomic_DNA"/>
</dbReference>
<feature type="transmembrane region" description="Helical" evidence="1">
    <location>
        <begin position="20"/>
        <end position="44"/>
    </location>
</feature>
<dbReference type="eggNOG" id="COG4967">
    <property type="taxonomic scope" value="Bacteria"/>
</dbReference>
<dbReference type="Proteomes" id="UP000008825">
    <property type="component" value="Chromosome"/>
</dbReference>
<sequence length="139" mass="15318">MLQQHAVRKTSPSGSAGFTLVEVVVAMGVVIVSLFGLLQVVGFSTASNVKNQLRDEAVLIGESQMAQLMRLPQSAVTPLQTITVASQLRGGDKQYTVIREALQIPSSDSYRFIVKVKWAYKNMTSFHEVRTVRSYKDGK</sequence>
<gene>
    <name evidence="2" type="primary">pilV-2</name>
    <name evidence="2" type="ordered locus">Gbem_2343</name>
</gene>
<protein>
    <submittedName>
        <fullName evidence="2">Type IV pilus minor pilin PilV</fullName>
    </submittedName>
</protein>
<dbReference type="RefSeq" id="WP_012530777.1">
    <property type="nucleotide sequence ID" value="NC_011146.1"/>
</dbReference>
<reference evidence="2 3" key="2">
    <citation type="journal article" date="2010" name="BMC Genomics">
        <title>The genome of Geobacter bemidjiensis, exemplar for the subsurface clade of Geobacter species that predominate in Fe(III)-reducing subsurface environments.</title>
        <authorList>
            <person name="Aklujkar M."/>
            <person name="Young N.D."/>
            <person name="Holmes D."/>
            <person name="Chavan M."/>
            <person name="Risso C."/>
            <person name="Kiss H.E."/>
            <person name="Han C.S."/>
            <person name="Land M.L."/>
            <person name="Lovley D.R."/>
        </authorList>
    </citation>
    <scope>NUCLEOTIDE SEQUENCE [LARGE SCALE GENOMIC DNA]</scope>
    <source>
        <strain evidence="3">ATCC BAA-1014 / DSM 16622 / JCM 12645 / Bem</strain>
    </source>
</reference>
<keyword evidence="3" id="KW-1185">Reference proteome</keyword>
<dbReference type="KEGG" id="gbm:Gbem_2343"/>